<dbReference type="AlphaFoldDB" id="A0AAD9TF43"/>
<dbReference type="GO" id="GO:0004523">
    <property type="term" value="F:RNA-DNA hybrid ribonuclease activity"/>
    <property type="evidence" value="ECO:0007669"/>
    <property type="project" value="InterPro"/>
</dbReference>
<feature type="domain" description="Reverse transcriptase" evidence="1">
    <location>
        <begin position="13"/>
        <end position="103"/>
    </location>
</feature>
<dbReference type="Pfam" id="PF13456">
    <property type="entry name" value="RVT_3"/>
    <property type="match status" value="1"/>
</dbReference>
<keyword evidence="4" id="KW-1185">Reference proteome</keyword>
<evidence type="ECO:0000313" key="4">
    <source>
        <dbReference type="Proteomes" id="UP001280121"/>
    </source>
</evidence>
<comment type="caution">
    <text evidence="3">The sequence shown here is derived from an EMBL/GenBank/DDBJ whole genome shotgun (WGS) entry which is preliminary data.</text>
</comment>
<evidence type="ECO:0000259" key="1">
    <source>
        <dbReference type="Pfam" id="PF00078"/>
    </source>
</evidence>
<dbReference type="InterPro" id="IPR000477">
    <property type="entry name" value="RT_dom"/>
</dbReference>
<dbReference type="GO" id="GO:0003676">
    <property type="term" value="F:nucleic acid binding"/>
    <property type="evidence" value="ECO:0007669"/>
    <property type="project" value="InterPro"/>
</dbReference>
<sequence>MFTQAKKIEKEEGVPCSSLDMSKAYDRVKWDFLKRMMHKMGFFEKRVNLVMDRFSTVTYSFKLNGEVMGNITPSKGLRQRDPLSLYLFLICVEGLSSLIHEALVSTFCSQRLMTKLLGDPQGAGDLLNCLGSVSELRREVESTLLAMWDCQKLMYVRRDWLPKNAMICKSYANFYEFIANIATKIDNEALRIFCIICWRSWFLRNTYFIRMVSQTTPRWCGGVETFIIECKASSSVKDHGLLRVIRGPHRWSVPINGFYEINWCAISNIGNYRVGIGMVIRYNTGSIMVSCCQILEANVDSHVAEIMAIFRGILFSKDCGLNPCLLESDKGVAVERVLNNNFLNASYGSILSDIAV</sequence>
<dbReference type="InterPro" id="IPR002156">
    <property type="entry name" value="RNaseH_domain"/>
</dbReference>
<dbReference type="EMBL" id="JANJYI010000009">
    <property type="protein sequence ID" value="KAK2634429.1"/>
    <property type="molecule type" value="Genomic_DNA"/>
</dbReference>
<organism evidence="3 4">
    <name type="scientific">Dipteronia dyeriana</name>
    <dbReference type="NCBI Taxonomy" id="168575"/>
    <lineage>
        <taxon>Eukaryota</taxon>
        <taxon>Viridiplantae</taxon>
        <taxon>Streptophyta</taxon>
        <taxon>Embryophyta</taxon>
        <taxon>Tracheophyta</taxon>
        <taxon>Spermatophyta</taxon>
        <taxon>Magnoliopsida</taxon>
        <taxon>eudicotyledons</taxon>
        <taxon>Gunneridae</taxon>
        <taxon>Pentapetalae</taxon>
        <taxon>rosids</taxon>
        <taxon>malvids</taxon>
        <taxon>Sapindales</taxon>
        <taxon>Sapindaceae</taxon>
        <taxon>Hippocastanoideae</taxon>
        <taxon>Acereae</taxon>
        <taxon>Dipteronia</taxon>
    </lineage>
</organism>
<dbReference type="PANTHER" id="PTHR47723">
    <property type="entry name" value="OS05G0353850 PROTEIN"/>
    <property type="match status" value="1"/>
</dbReference>
<proteinExistence type="predicted"/>
<evidence type="ECO:0000313" key="3">
    <source>
        <dbReference type="EMBL" id="KAK2634429.1"/>
    </source>
</evidence>
<dbReference type="PANTHER" id="PTHR47723:SF21">
    <property type="entry name" value="POLYNUCLEOTIDYL TRANSFERASE, RIBONUCLEASE H-LIKE SUPERFAMILY PROTEIN"/>
    <property type="match status" value="1"/>
</dbReference>
<name>A0AAD9TF43_9ROSI</name>
<protein>
    <recommendedName>
        <fullName evidence="5">Reverse transcriptase domain-containing protein</fullName>
    </recommendedName>
</protein>
<evidence type="ECO:0008006" key="5">
    <source>
        <dbReference type="Google" id="ProtNLM"/>
    </source>
</evidence>
<feature type="domain" description="RNase H type-1" evidence="2">
    <location>
        <begin position="275"/>
        <end position="339"/>
    </location>
</feature>
<dbReference type="Proteomes" id="UP001280121">
    <property type="component" value="Unassembled WGS sequence"/>
</dbReference>
<gene>
    <name evidence="3" type="ORF">Ddye_029221</name>
</gene>
<dbReference type="InterPro" id="IPR053151">
    <property type="entry name" value="RNase_H-like"/>
</dbReference>
<reference evidence="3" key="1">
    <citation type="journal article" date="2023" name="Plant J.">
        <title>Genome sequences and population genomics provide insights into the demographic history, inbreeding, and mutation load of two 'living fossil' tree species of Dipteronia.</title>
        <authorList>
            <person name="Feng Y."/>
            <person name="Comes H.P."/>
            <person name="Chen J."/>
            <person name="Zhu S."/>
            <person name="Lu R."/>
            <person name="Zhang X."/>
            <person name="Li P."/>
            <person name="Qiu J."/>
            <person name="Olsen K.M."/>
            <person name="Qiu Y."/>
        </authorList>
    </citation>
    <scope>NUCLEOTIDE SEQUENCE</scope>
    <source>
        <strain evidence="3">KIB01</strain>
    </source>
</reference>
<accession>A0AAD9TF43</accession>
<dbReference type="Pfam" id="PF00078">
    <property type="entry name" value="RVT_1"/>
    <property type="match status" value="1"/>
</dbReference>
<evidence type="ECO:0000259" key="2">
    <source>
        <dbReference type="Pfam" id="PF13456"/>
    </source>
</evidence>